<feature type="transmembrane region" description="Helical" evidence="1">
    <location>
        <begin position="29"/>
        <end position="48"/>
    </location>
</feature>
<proteinExistence type="predicted"/>
<dbReference type="EMBL" id="MT771345">
    <property type="protein sequence ID" value="QOC56177.1"/>
    <property type="molecule type" value="Genomic_DNA"/>
</dbReference>
<keyword evidence="1" id="KW-0472">Membrane</keyword>
<sequence>MEWHSATSRTKVFFDNLTHDSDRSVGFPIYRIMTGITIIPAVLQLVLLKVPESVVETTPAWYHFVFIGMQIAGTLAILVALAMGDTPDSANLEMIGVIILGGMSFIYFGIAWRYDGWEPPLTIASWMQFGFAIFCVIRVFQLHRKLEAFKRRVAEIQKKESQ</sequence>
<keyword evidence="1" id="KW-1133">Transmembrane helix</keyword>
<evidence type="ECO:0000313" key="3">
    <source>
        <dbReference type="Proteomes" id="UP000516738"/>
    </source>
</evidence>
<accession>A0A7L7SPU6</accession>
<organism evidence="2 3">
    <name type="scientific">Gordonia phage Sienna</name>
    <dbReference type="NCBI Taxonomy" id="2759396"/>
    <lineage>
        <taxon>Viruses</taxon>
        <taxon>Duplodnaviria</taxon>
        <taxon>Heunggongvirae</taxon>
        <taxon>Uroviricota</taxon>
        <taxon>Caudoviricetes</taxon>
        <taxon>Terapinvirus</taxon>
        <taxon>Terapinvirus terapin</taxon>
    </lineage>
</organism>
<name>A0A7L7SPU6_9CAUD</name>
<evidence type="ECO:0000313" key="2">
    <source>
        <dbReference type="EMBL" id="QOC56177.1"/>
    </source>
</evidence>
<feature type="transmembrane region" description="Helical" evidence="1">
    <location>
        <begin position="120"/>
        <end position="140"/>
    </location>
</feature>
<keyword evidence="1" id="KW-0812">Transmembrane</keyword>
<gene>
    <name evidence="2" type="primary">32</name>
    <name evidence="2" type="ORF">SEA_SIENNA_32</name>
</gene>
<feature type="transmembrane region" description="Helical" evidence="1">
    <location>
        <begin position="60"/>
        <end position="82"/>
    </location>
</feature>
<evidence type="ECO:0000256" key="1">
    <source>
        <dbReference type="SAM" id="Phobius"/>
    </source>
</evidence>
<protein>
    <submittedName>
        <fullName evidence="2">Membrane protein</fullName>
    </submittedName>
</protein>
<feature type="transmembrane region" description="Helical" evidence="1">
    <location>
        <begin position="94"/>
        <end position="114"/>
    </location>
</feature>
<reference evidence="2 3" key="1">
    <citation type="submission" date="2020-07" db="EMBL/GenBank/DDBJ databases">
        <authorList>
            <person name="Bortz R.L."/>
            <person name="Azar A."/>
            <person name="Bigley D.P."/>
            <person name="Brower T.S."/>
            <person name="Grinkewitz S."/>
            <person name="Hileman B.A."/>
            <person name="Kistler A."/>
            <person name="Lapat C.L."/>
            <person name="Murphey C.P."/>
            <person name="Rahman A."/>
            <person name="Strauss J.R."/>
            <person name="Taylor J.L."/>
            <person name="Butela K.A."/>
            <person name="Garlena R.A."/>
            <person name="Russell D.A."/>
            <person name="Pope W.H."/>
            <person name="Jacobs-Sera D."/>
            <person name="Hatfull G.F."/>
        </authorList>
    </citation>
    <scope>NUCLEOTIDE SEQUENCE [LARGE SCALE GENOMIC DNA]</scope>
</reference>
<dbReference type="Proteomes" id="UP000516738">
    <property type="component" value="Segment"/>
</dbReference>